<dbReference type="AlphaFoldDB" id="A0ABD1EP64"/>
<comment type="caution">
    <text evidence="1">The sequence shown here is derived from an EMBL/GenBank/DDBJ whole genome shotgun (WGS) entry which is preliminary data.</text>
</comment>
<organism evidence="1 2">
    <name type="scientific">Hypothenemus hampei</name>
    <name type="common">Coffee berry borer</name>
    <dbReference type="NCBI Taxonomy" id="57062"/>
    <lineage>
        <taxon>Eukaryota</taxon>
        <taxon>Metazoa</taxon>
        <taxon>Ecdysozoa</taxon>
        <taxon>Arthropoda</taxon>
        <taxon>Hexapoda</taxon>
        <taxon>Insecta</taxon>
        <taxon>Pterygota</taxon>
        <taxon>Neoptera</taxon>
        <taxon>Endopterygota</taxon>
        <taxon>Coleoptera</taxon>
        <taxon>Polyphaga</taxon>
        <taxon>Cucujiformia</taxon>
        <taxon>Curculionidae</taxon>
        <taxon>Scolytinae</taxon>
        <taxon>Hypothenemus</taxon>
    </lineage>
</organism>
<accession>A0ABD1EP64</accession>
<dbReference type="EMBL" id="JBDJPC010000006">
    <property type="protein sequence ID" value="KAL1498271.1"/>
    <property type="molecule type" value="Genomic_DNA"/>
</dbReference>
<reference evidence="1 2" key="1">
    <citation type="submission" date="2024-05" db="EMBL/GenBank/DDBJ databases">
        <title>Genetic variation in Jamaican populations of the coffee berry borer (Hypothenemus hampei).</title>
        <authorList>
            <person name="Errbii M."/>
            <person name="Myrie A."/>
        </authorList>
    </citation>
    <scope>NUCLEOTIDE SEQUENCE [LARGE SCALE GENOMIC DNA]</scope>
    <source>
        <strain evidence="1">JA-Hopewell-2020-01-JO</strain>
        <tissue evidence="1">Whole body</tissue>
    </source>
</reference>
<sequence length="68" mass="7529">MVANPTVEACTAGLLEAEIFHIFKRVVIKGFTCNTGSSCSVDMGQSWDTLYIDFNCWDLSISVYNSID</sequence>
<evidence type="ECO:0000313" key="2">
    <source>
        <dbReference type="Proteomes" id="UP001566132"/>
    </source>
</evidence>
<dbReference type="Proteomes" id="UP001566132">
    <property type="component" value="Unassembled WGS sequence"/>
</dbReference>
<keyword evidence="2" id="KW-1185">Reference proteome</keyword>
<gene>
    <name evidence="1" type="ORF">ABEB36_009095</name>
</gene>
<proteinExistence type="predicted"/>
<protein>
    <submittedName>
        <fullName evidence="1">Uncharacterized protein</fullName>
    </submittedName>
</protein>
<evidence type="ECO:0000313" key="1">
    <source>
        <dbReference type="EMBL" id="KAL1498271.1"/>
    </source>
</evidence>
<name>A0ABD1EP64_HYPHA</name>